<dbReference type="AlphaFoldDB" id="A0A8J4PT74"/>
<keyword evidence="1" id="KW-0472">Membrane</keyword>
<evidence type="ECO:0000313" key="4">
    <source>
        <dbReference type="Proteomes" id="UP000695562"/>
    </source>
</evidence>
<organism evidence="3 4">
    <name type="scientific">Polysphondylium violaceum</name>
    <dbReference type="NCBI Taxonomy" id="133409"/>
    <lineage>
        <taxon>Eukaryota</taxon>
        <taxon>Amoebozoa</taxon>
        <taxon>Evosea</taxon>
        <taxon>Eumycetozoa</taxon>
        <taxon>Dictyostelia</taxon>
        <taxon>Dictyosteliales</taxon>
        <taxon>Dictyosteliaceae</taxon>
        <taxon>Polysphondylium</taxon>
    </lineage>
</organism>
<proteinExistence type="predicted"/>
<protein>
    <recommendedName>
        <fullName evidence="5">EGF-like domain-containing protein</fullName>
    </recommendedName>
</protein>
<gene>
    <name evidence="3" type="ORF">CYY_006098</name>
</gene>
<feature type="signal peptide" evidence="2">
    <location>
        <begin position="1"/>
        <end position="17"/>
    </location>
</feature>
<reference evidence="3" key="1">
    <citation type="submission" date="2020-01" db="EMBL/GenBank/DDBJ databases">
        <title>Development of genomics and gene disruption for Polysphondylium violaceum indicates a role for the polyketide synthase stlB in stalk morphogenesis.</title>
        <authorList>
            <person name="Narita B."/>
            <person name="Kawabe Y."/>
            <person name="Kin K."/>
            <person name="Saito T."/>
            <person name="Gibbs R."/>
            <person name="Kuspa A."/>
            <person name="Muzny D."/>
            <person name="Queller D."/>
            <person name="Richards S."/>
            <person name="Strassman J."/>
            <person name="Sucgang R."/>
            <person name="Worley K."/>
            <person name="Schaap P."/>
        </authorList>
    </citation>
    <scope>NUCLEOTIDE SEQUENCE</scope>
    <source>
        <strain evidence="3">QSvi11</strain>
    </source>
</reference>
<keyword evidence="2" id="KW-0732">Signal</keyword>
<feature type="transmembrane region" description="Helical" evidence="1">
    <location>
        <begin position="188"/>
        <end position="205"/>
    </location>
</feature>
<keyword evidence="4" id="KW-1185">Reference proteome</keyword>
<evidence type="ECO:0008006" key="5">
    <source>
        <dbReference type="Google" id="ProtNLM"/>
    </source>
</evidence>
<evidence type="ECO:0000256" key="1">
    <source>
        <dbReference type="SAM" id="Phobius"/>
    </source>
</evidence>
<name>A0A8J4PT74_9MYCE</name>
<feature type="chain" id="PRO_5035243667" description="EGF-like domain-containing protein" evidence="2">
    <location>
        <begin position="18"/>
        <end position="206"/>
    </location>
</feature>
<evidence type="ECO:0000313" key="3">
    <source>
        <dbReference type="EMBL" id="KAF2072575.1"/>
    </source>
</evidence>
<dbReference type="EMBL" id="AJWJ01000267">
    <property type="protein sequence ID" value="KAF2072575.1"/>
    <property type="molecule type" value="Genomic_DNA"/>
</dbReference>
<comment type="caution">
    <text evidence="3">The sequence shown here is derived from an EMBL/GenBank/DDBJ whole genome shotgun (WGS) entry which is preliminary data.</text>
</comment>
<keyword evidence="1" id="KW-0812">Transmembrane</keyword>
<accession>A0A8J4PT74</accession>
<dbReference type="Proteomes" id="UP000695562">
    <property type="component" value="Unassembled WGS sequence"/>
</dbReference>
<sequence>MFKYLLVIFLIIGITYGLSPIKKTSCVISMNDKDEGCDIHTDPAPDNDNLVARKILGTNEAMYYRPESCSMDMDTMMGKGVVKVTYTPEGGAQIVNKTICSTVACQNLKTQSAVVDWINKYPKGTTQTCYYSTTDTGRVFLETGGFCSYRGTFSETANTCTCTGGATGDSCDNAAQVEPSNNLGSSSAIPSIVMSVLGLIVLATLM</sequence>
<evidence type="ECO:0000256" key="2">
    <source>
        <dbReference type="SAM" id="SignalP"/>
    </source>
</evidence>
<keyword evidence="1" id="KW-1133">Transmembrane helix</keyword>